<evidence type="ECO:0000313" key="2">
    <source>
        <dbReference type="EMBL" id="KAK6624421.1"/>
    </source>
</evidence>
<comment type="caution">
    <text evidence="2">The sequence shown here is derived from an EMBL/GenBank/DDBJ whole genome shotgun (WGS) entry which is preliminary data.</text>
</comment>
<reference evidence="2 3" key="1">
    <citation type="submission" date="2023-09" db="EMBL/GenBank/DDBJ databases">
        <title>Genomes of two closely related lineages of the louse Polyplax serrata with different host specificities.</title>
        <authorList>
            <person name="Martinu J."/>
            <person name="Tarabai H."/>
            <person name="Stefka J."/>
            <person name="Hypsa V."/>
        </authorList>
    </citation>
    <scope>NUCLEOTIDE SEQUENCE [LARGE SCALE GENOMIC DNA]</scope>
    <source>
        <strain evidence="2">98ZLc_SE</strain>
    </source>
</reference>
<dbReference type="InterPro" id="IPR009097">
    <property type="entry name" value="Cyclic_Pdiesterase"/>
</dbReference>
<dbReference type="PANTHER" id="PTHR15934:SF2">
    <property type="entry name" value="A-KINASE ANCHOR PROTEIN 7-LIKE PHOSPHOESTERASE DOMAIN-CONTAINING PROTEIN"/>
    <property type="match status" value="1"/>
</dbReference>
<proteinExistence type="predicted"/>
<dbReference type="Gene3D" id="3.90.1140.10">
    <property type="entry name" value="Cyclic phosphodiesterase"/>
    <property type="match status" value="1"/>
</dbReference>
<dbReference type="Proteomes" id="UP001359485">
    <property type="component" value="Unassembled WGS sequence"/>
</dbReference>
<dbReference type="Pfam" id="PF10469">
    <property type="entry name" value="AKAP7_NLS"/>
    <property type="match status" value="1"/>
</dbReference>
<feature type="domain" description="A-kinase anchor protein 7-like phosphoesterase" evidence="1">
    <location>
        <begin position="36"/>
        <end position="232"/>
    </location>
</feature>
<gene>
    <name evidence="2" type="ORF">RUM44_011280</name>
</gene>
<organism evidence="2 3">
    <name type="scientific">Polyplax serrata</name>
    <name type="common">Common mouse louse</name>
    <dbReference type="NCBI Taxonomy" id="468196"/>
    <lineage>
        <taxon>Eukaryota</taxon>
        <taxon>Metazoa</taxon>
        <taxon>Ecdysozoa</taxon>
        <taxon>Arthropoda</taxon>
        <taxon>Hexapoda</taxon>
        <taxon>Insecta</taxon>
        <taxon>Pterygota</taxon>
        <taxon>Neoptera</taxon>
        <taxon>Paraneoptera</taxon>
        <taxon>Psocodea</taxon>
        <taxon>Troctomorpha</taxon>
        <taxon>Phthiraptera</taxon>
        <taxon>Anoplura</taxon>
        <taxon>Polyplacidae</taxon>
        <taxon>Polyplax</taxon>
    </lineage>
</organism>
<dbReference type="SUPFAM" id="SSF55144">
    <property type="entry name" value="LigT-like"/>
    <property type="match status" value="1"/>
</dbReference>
<evidence type="ECO:0000259" key="1">
    <source>
        <dbReference type="Pfam" id="PF10469"/>
    </source>
</evidence>
<evidence type="ECO:0000313" key="3">
    <source>
        <dbReference type="Proteomes" id="UP001359485"/>
    </source>
</evidence>
<keyword evidence="3" id="KW-1185">Reference proteome</keyword>
<dbReference type="InterPro" id="IPR019510">
    <property type="entry name" value="AKAP7-like_phosphoesterase"/>
</dbReference>
<dbReference type="EMBL" id="JAWJWF010000046">
    <property type="protein sequence ID" value="KAK6624421.1"/>
    <property type="molecule type" value="Genomic_DNA"/>
</dbReference>
<protein>
    <recommendedName>
        <fullName evidence="1">A-kinase anchor protein 7-like phosphoesterase domain-containing protein</fullName>
    </recommendedName>
</protein>
<accession>A0ABR1APP1</accession>
<name>A0ABR1APP1_POLSC</name>
<dbReference type="InterPro" id="IPR052641">
    <property type="entry name" value="AKAP7_isoform_gamma"/>
</dbReference>
<sequence>MSCEVKVGEEKDKTTVTENDIEQEGQKNMKIPRVKPNFFLAFKVNDIDIHKKVKHLQEQVLAKNSALYPAIINISTLHITLAVTHLKNDEEIERVRKMLDNWAHENLTSLFGKPLILTFAGVNTFGSNVAYVDIEKDENYKRVCSLGENLNDLLVAGGFTRDNKPVHPHLTILKLSRDKNLLRSKKNFKKDFELIKENNDNFGKQEVSHIQLLSMDDPKCEKGYYKCYHQIDVTETKDELDHSECCAPICNPDKAS</sequence>
<dbReference type="PANTHER" id="PTHR15934">
    <property type="entry name" value="RNA 2',3'-CYCLIC PHOSPHODIESTERASE"/>
    <property type="match status" value="1"/>
</dbReference>